<proteinExistence type="predicted"/>
<keyword evidence="4" id="KW-1185">Reference proteome</keyword>
<organism evidence="3 4">
    <name type="scientific">Capsulimonas corticalis</name>
    <dbReference type="NCBI Taxonomy" id="2219043"/>
    <lineage>
        <taxon>Bacteria</taxon>
        <taxon>Bacillati</taxon>
        <taxon>Armatimonadota</taxon>
        <taxon>Armatimonadia</taxon>
        <taxon>Capsulimonadales</taxon>
        <taxon>Capsulimonadaceae</taxon>
        <taxon>Capsulimonas</taxon>
    </lineage>
</organism>
<feature type="compositionally biased region" description="Low complexity" evidence="1">
    <location>
        <begin position="246"/>
        <end position="267"/>
    </location>
</feature>
<protein>
    <submittedName>
        <fullName evidence="3">Uncharacterized protein</fullName>
    </submittedName>
</protein>
<dbReference type="RefSeq" id="WP_119320865.1">
    <property type="nucleotide sequence ID" value="NZ_AP025739.1"/>
</dbReference>
<name>A0A402CU19_9BACT</name>
<reference evidence="3 4" key="1">
    <citation type="journal article" date="2019" name="Int. J. Syst. Evol. Microbiol.">
        <title>Capsulimonas corticalis gen. nov., sp. nov., an aerobic capsulated bacterium, of a novel bacterial order, Capsulimonadales ord. nov., of the class Armatimonadia of the phylum Armatimonadetes.</title>
        <authorList>
            <person name="Li J."/>
            <person name="Kudo C."/>
            <person name="Tonouchi A."/>
        </authorList>
    </citation>
    <scope>NUCLEOTIDE SEQUENCE [LARGE SCALE GENOMIC DNA]</scope>
    <source>
        <strain evidence="3 4">AX-7</strain>
    </source>
</reference>
<evidence type="ECO:0000313" key="4">
    <source>
        <dbReference type="Proteomes" id="UP000287394"/>
    </source>
</evidence>
<dbReference type="AlphaFoldDB" id="A0A402CU19"/>
<evidence type="ECO:0000313" key="3">
    <source>
        <dbReference type="EMBL" id="BDI28808.1"/>
    </source>
</evidence>
<feature type="transmembrane region" description="Helical" evidence="2">
    <location>
        <begin position="180"/>
        <end position="202"/>
    </location>
</feature>
<dbReference type="EMBL" id="AP025739">
    <property type="protein sequence ID" value="BDI28808.1"/>
    <property type="molecule type" value="Genomic_DNA"/>
</dbReference>
<keyword evidence="2" id="KW-0472">Membrane</keyword>
<sequence>MLLRRWKLLMPLGAISFFGAGINGLYVGLANPHPKTMTANQFAHIAPNSGWYHVTGGYLDLSQSIALTDDGRRPGYGDHPAYDYIALHQPNEAPNTPVSVFVRTADPALMQAAQDASGGSDSSGEQTVYARTPVYRRMDITGMVQTGMTRDSSITRRLENTGPSVDDNLVVIADGAKPNLWRALGSLLLGLILGYGCVQMWIGDDNPFRRNAKQDDLPTQPGLGSIPYSPQMANTPVGFPPPYPPYGQAQPPQHPQPYGQAQPQYAPTYGQPATPQQPAASYGQAPRPAAPQPAAEPAKPNKTDSIPPVFDPFADQQP</sequence>
<feature type="region of interest" description="Disordered" evidence="1">
    <location>
        <begin position="211"/>
        <end position="318"/>
    </location>
</feature>
<dbReference type="Proteomes" id="UP000287394">
    <property type="component" value="Chromosome"/>
</dbReference>
<evidence type="ECO:0000256" key="2">
    <source>
        <dbReference type="SAM" id="Phobius"/>
    </source>
</evidence>
<keyword evidence="2" id="KW-1133">Transmembrane helix</keyword>
<accession>A0A402CU19</accession>
<gene>
    <name evidence="3" type="ORF">CCAX7_008590</name>
</gene>
<evidence type="ECO:0000256" key="1">
    <source>
        <dbReference type="SAM" id="MobiDB-lite"/>
    </source>
</evidence>
<dbReference type="OrthoDB" id="7597079at2"/>
<keyword evidence="2" id="KW-0812">Transmembrane</keyword>
<dbReference type="KEGG" id="ccot:CCAX7_008590"/>